<feature type="compositionally biased region" description="Basic and acidic residues" evidence="1">
    <location>
        <begin position="161"/>
        <end position="172"/>
    </location>
</feature>
<dbReference type="Proteomes" id="UP001433268">
    <property type="component" value="Unassembled WGS sequence"/>
</dbReference>
<feature type="compositionally biased region" description="Polar residues" evidence="1">
    <location>
        <begin position="150"/>
        <end position="160"/>
    </location>
</feature>
<dbReference type="GeneID" id="92039563"/>
<evidence type="ECO:0000256" key="1">
    <source>
        <dbReference type="SAM" id="MobiDB-lite"/>
    </source>
</evidence>
<dbReference type="EMBL" id="JAQQWN010000003">
    <property type="protein sequence ID" value="KAK8091827.1"/>
    <property type="molecule type" value="Genomic_DNA"/>
</dbReference>
<keyword evidence="3" id="KW-1185">Reference proteome</keyword>
<name>A0ABR1X8P9_9PEZI</name>
<reference evidence="2 3" key="1">
    <citation type="submission" date="2023-01" db="EMBL/GenBank/DDBJ databases">
        <title>Analysis of 21 Apiospora genomes using comparative genomics revels a genus with tremendous synthesis potential of carbohydrate active enzymes and secondary metabolites.</title>
        <authorList>
            <person name="Sorensen T."/>
        </authorList>
    </citation>
    <scope>NUCLEOTIDE SEQUENCE [LARGE SCALE GENOMIC DNA]</scope>
    <source>
        <strain evidence="2 3">CBS 114990</strain>
    </source>
</reference>
<dbReference type="RefSeq" id="XP_066673799.1">
    <property type="nucleotide sequence ID" value="XM_066806503.1"/>
</dbReference>
<sequence length="607" mass="68898">MVPSIPGPARGFGSQLCEMLSMSSMLELDLHEWCPEFDQVKDHFQGDNQIFIETLASNIDSQTDSITLFTNADDPDQMPNEETETILGFCRTVRSSHAFHETAHEKLVAIVLECDSTGRSRKSCSPMKVAELYETLSAPRFQSTHRIPAEANSQNTPERTTTLDEGGREVSSEAIRSEIPDAERRLVFIVNLDEWVVWALASTASPMQAISIRSFISNHIAFKADLDVNIPSDGPRTFALSFHLPFYVLRDTSKGARFHDPRGLRNSQDVGFMRDSLQPEVGTAPEMGTAPPCEYIYEVGVSCLVTGQNTRFWTAYMFLDDYDEGEEGEILEEYEAQREVLDESCVTLDPFTGRPIAWPLVKPREYFLNVLEVRSRQAGREWRYTVSHLLSYFGGTRDSYVQSIYDYGEEGRSIRKAYFVWINSVIKLLAKLRRSLGECTSAWTSFTSPAGDLCYFHAPKKQWDTAKTHKLQLVNIMKNFKQMSELLRELETVDGELKSTMNELGHHLSYENNESAILQIATAKDVKILTWVTFVTLASFHARGRFHEHTSRDPTTTGDAGNARRLPVRDRGVDLDRARPILRGTIRDDDEERFESTVRLAQAFYTL</sequence>
<gene>
    <name evidence="2" type="ORF">PG997_002188</name>
</gene>
<proteinExistence type="predicted"/>
<protein>
    <submittedName>
        <fullName evidence="2">Uncharacterized protein</fullName>
    </submittedName>
</protein>
<evidence type="ECO:0000313" key="2">
    <source>
        <dbReference type="EMBL" id="KAK8091827.1"/>
    </source>
</evidence>
<feature type="region of interest" description="Disordered" evidence="1">
    <location>
        <begin position="150"/>
        <end position="172"/>
    </location>
</feature>
<accession>A0ABR1X8P9</accession>
<evidence type="ECO:0000313" key="3">
    <source>
        <dbReference type="Proteomes" id="UP001433268"/>
    </source>
</evidence>
<organism evidence="2 3">
    <name type="scientific">Apiospora hydei</name>
    <dbReference type="NCBI Taxonomy" id="1337664"/>
    <lineage>
        <taxon>Eukaryota</taxon>
        <taxon>Fungi</taxon>
        <taxon>Dikarya</taxon>
        <taxon>Ascomycota</taxon>
        <taxon>Pezizomycotina</taxon>
        <taxon>Sordariomycetes</taxon>
        <taxon>Xylariomycetidae</taxon>
        <taxon>Amphisphaeriales</taxon>
        <taxon>Apiosporaceae</taxon>
        <taxon>Apiospora</taxon>
    </lineage>
</organism>
<comment type="caution">
    <text evidence="2">The sequence shown here is derived from an EMBL/GenBank/DDBJ whole genome shotgun (WGS) entry which is preliminary data.</text>
</comment>